<dbReference type="GO" id="GO:0008233">
    <property type="term" value="F:peptidase activity"/>
    <property type="evidence" value="ECO:0007669"/>
    <property type="project" value="UniProtKB-KW"/>
</dbReference>
<dbReference type="InterPro" id="IPR058982">
    <property type="entry name" value="Beta-barrel_AprE"/>
</dbReference>
<evidence type="ECO:0000256" key="4">
    <source>
        <dbReference type="ARBA" id="ARBA00022475"/>
    </source>
</evidence>
<dbReference type="Proteomes" id="UP000295493">
    <property type="component" value="Unassembled WGS sequence"/>
</dbReference>
<keyword evidence="5 9" id="KW-0997">Cell inner membrane</keyword>
<keyword evidence="8" id="KW-0472">Membrane</keyword>
<dbReference type="EMBL" id="SNWD01000008">
    <property type="protein sequence ID" value="TDN81215.1"/>
    <property type="molecule type" value="Genomic_DNA"/>
</dbReference>
<keyword evidence="14" id="KW-1185">Reference proteome</keyword>
<sequence length="454" mass="48626">MTLSLQMASPRALAPQDLRHAGVELIGRAPEIRIGLILAGLFGGGLLAAGLLIPLDAAVTAPGVVKVSGERRSLQSNIDGTVAAVTVRDGSKVRAGQILLRFDLAQARAVERALAERVISLQAEIARLEAQQSGAARIAPGAALSGYSGEDGALAERALKVEQATLDTERHASAARDAVLRERVAQMSEQRRESASRQRSLETQRDLMSEERAAVETLASKGYASRMRLLQARRDEAGLTGSAEAMAAERDRLRVGEGEARLQIVQARADDAQTIAQRLSDARAELAGLMPQWKKAREQVERGVVRAPVSGEVVANRISAPGAVVREGEPLFDVVPFDRSLIVEARVAPGEGTSVRPGQKVRLRLSTPQGRTAPVMEGQVSSIAADTVTDERTGRSYYRMDVSISPETMAKSGVGKLFRPGTPANVSISVRSRSSLGYWLEPLFQSLNSSLHEQ</sequence>
<evidence type="ECO:0000313" key="13">
    <source>
        <dbReference type="EMBL" id="TDN81215.1"/>
    </source>
</evidence>
<evidence type="ECO:0000256" key="1">
    <source>
        <dbReference type="ARBA" id="ARBA00004377"/>
    </source>
</evidence>
<dbReference type="InterPro" id="IPR010129">
    <property type="entry name" value="T1SS_HlyD"/>
</dbReference>
<evidence type="ECO:0000256" key="9">
    <source>
        <dbReference type="RuleBase" id="RU365093"/>
    </source>
</evidence>
<keyword evidence="13" id="KW-0378">Hydrolase</keyword>
<evidence type="ECO:0000259" key="11">
    <source>
        <dbReference type="Pfam" id="PF25994"/>
    </source>
</evidence>
<feature type="domain" description="AprE-like long alpha-helical hairpin" evidence="11">
    <location>
        <begin position="107"/>
        <end position="299"/>
    </location>
</feature>
<dbReference type="OrthoDB" id="9810980at2"/>
<dbReference type="PANTHER" id="PTHR30386:SF17">
    <property type="entry name" value="ALKALINE PROTEASE SECRETION PROTEIN APRE"/>
    <property type="match status" value="1"/>
</dbReference>
<dbReference type="GO" id="GO:0006508">
    <property type="term" value="P:proteolysis"/>
    <property type="evidence" value="ECO:0007669"/>
    <property type="project" value="UniProtKB-KW"/>
</dbReference>
<evidence type="ECO:0000256" key="5">
    <source>
        <dbReference type="ARBA" id="ARBA00022519"/>
    </source>
</evidence>
<dbReference type="InterPro" id="IPR058781">
    <property type="entry name" value="HH_AprE-like"/>
</dbReference>
<evidence type="ECO:0000256" key="10">
    <source>
        <dbReference type="SAM" id="MobiDB-lite"/>
    </source>
</evidence>
<dbReference type="RefSeq" id="WP_133496061.1">
    <property type="nucleotide sequence ID" value="NZ_BMLU01000008.1"/>
</dbReference>
<reference evidence="13 14" key="1">
    <citation type="submission" date="2019-03" db="EMBL/GenBank/DDBJ databases">
        <title>Genomic Encyclopedia of Type Strains, Phase IV (KMG-IV): sequencing the most valuable type-strain genomes for metagenomic binning, comparative biology and taxonomic classification.</title>
        <authorList>
            <person name="Goeker M."/>
        </authorList>
    </citation>
    <scope>NUCLEOTIDE SEQUENCE [LARGE SCALE GENOMIC DNA]</scope>
    <source>
        <strain evidence="13 14">DSM 25059</strain>
    </source>
</reference>
<keyword evidence="3 9" id="KW-0813">Transport</keyword>
<dbReference type="AlphaFoldDB" id="A0A4R6FKV1"/>
<evidence type="ECO:0000256" key="6">
    <source>
        <dbReference type="ARBA" id="ARBA00022692"/>
    </source>
</evidence>
<gene>
    <name evidence="13" type="ORF">EV664_108157</name>
</gene>
<dbReference type="NCBIfam" id="TIGR01843">
    <property type="entry name" value="type_I_hlyD"/>
    <property type="match status" value="1"/>
</dbReference>
<dbReference type="Pfam" id="PF25994">
    <property type="entry name" value="HH_AprE"/>
    <property type="match status" value="1"/>
</dbReference>
<evidence type="ECO:0000313" key="14">
    <source>
        <dbReference type="Proteomes" id="UP000295493"/>
    </source>
</evidence>
<keyword evidence="4 9" id="KW-1003">Cell membrane</keyword>
<feature type="domain" description="AprE-like beta-barrel" evidence="12">
    <location>
        <begin position="341"/>
        <end position="430"/>
    </location>
</feature>
<dbReference type="GO" id="GO:0005886">
    <property type="term" value="C:plasma membrane"/>
    <property type="evidence" value="ECO:0007669"/>
    <property type="project" value="UniProtKB-SubCell"/>
</dbReference>
<proteinExistence type="inferred from homology"/>
<keyword evidence="6" id="KW-0812">Transmembrane</keyword>
<comment type="subcellular location">
    <subcellularLocation>
        <location evidence="1 9">Cell inner membrane</location>
        <topology evidence="1 9">Single-pass membrane protein</topology>
    </subcellularLocation>
</comment>
<dbReference type="Gene3D" id="2.40.30.170">
    <property type="match status" value="1"/>
</dbReference>
<comment type="caution">
    <text evidence="13">The sequence shown here is derived from an EMBL/GenBank/DDBJ whole genome shotgun (WGS) entry which is preliminary data.</text>
</comment>
<evidence type="ECO:0000256" key="3">
    <source>
        <dbReference type="ARBA" id="ARBA00022448"/>
    </source>
</evidence>
<dbReference type="Pfam" id="PF26002">
    <property type="entry name" value="Beta-barrel_AprE"/>
    <property type="match status" value="1"/>
</dbReference>
<comment type="similarity">
    <text evidence="2 9">Belongs to the membrane fusion protein (MFP) (TC 8.A.1) family.</text>
</comment>
<evidence type="ECO:0000256" key="8">
    <source>
        <dbReference type="ARBA" id="ARBA00023136"/>
    </source>
</evidence>
<evidence type="ECO:0000256" key="2">
    <source>
        <dbReference type="ARBA" id="ARBA00009477"/>
    </source>
</evidence>
<accession>A0A4R6FKV1</accession>
<dbReference type="PANTHER" id="PTHR30386">
    <property type="entry name" value="MEMBRANE FUSION SUBUNIT OF EMRAB-TOLC MULTIDRUG EFFLUX PUMP"/>
    <property type="match status" value="1"/>
</dbReference>
<evidence type="ECO:0000259" key="12">
    <source>
        <dbReference type="Pfam" id="PF26002"/>
    </source>
</evidence>
<name>A0A4R6FKV1_9SPHN</name>
<keyword evidence="7" id="KW-1133">Transmembrane helix</keyword>
<evidence type="ECO:0000256" key="7">
    <source>
        <dbReference type="ARBA" id="ARBA00022989"/>
    </source>
</evidence>
<organism evidence="13 14">
    <name type="scientific">Stakelama pacifica</name>
    <dbReference type="NCBI Taxonomy" id="517720"/>
    <lineage>
        <taxon>Bacteria</taxon>
        <taxon>Pseudomonadati</taxon>
        <taxon>Pseudomonadota</taxon>
        <taxon>Alphaproteobacteria</taxon>
        <taxon>Sphingomonadales</taxon>
        <taxon>Sphingomonadaceae</taxon>
        <taxon>Stakelama</taxon>
    </lineage>
</organism>
<dbReference type="Gene3D" id="2.40.50.100">
    <property type="match status" value="1"/>
</dbReference>
<protein>
    <recommendedName>
        <fullName evidence="9">Membrane fusion protein (MFP) family protein</fullName>
    </recommendedName>
</protein>
<dbReference type="InterPro" id="IPR050739">
    <property type="entry name" value="MFP"/>
</dbReference>
<feature type="region of interest" description="Disordered" evidence="10">
    <location>
        <begin position="185"/>
        <end position="208"/>
    </location>
</feature>
<dbReference type="PRINTS" id="PR01490">
    <property type="entry name" value="RTXTOXIND"/>
</dbReference>
<dbReference type="GO" id="GO:0015031">
    <property type="term" value="P:protein transport"/>
    <property type="evidence" value="ECO:0007669"/>
    <property type="project" value="InterPro"/>
</dbReference>
<keyword evidence="13" id="KW-0645">Protease</keyword>